<accession>A0A6A6H189</accession>
<name>A0A6A6H189_VIRVR</name>
<dbReference type="EC" id="3.2.1.-" evidence="9"/>
<keyword evidence="7 9" id="KW-0326">Glycosidase</keyword>
<dbReference type="InterPro" id="IPR037019">
    <property type="entry name" value="Glyco_hydro_7_sf"/>
</dbReference>
<comment type="similarity">
    <text evidence="2 9">Belongs to the glycosyl hydrolase 7 (cellulase C) family.</text>
</comment>
<evidence type="ECO:0000256" key="1">
    <source>
        <dbReference type="ARBA" id="ARBA00001641"/>
    </source>
</evidence>
<feature type="chain" id="PRO_5025608121" description="Glucanase" evidence="11">
    <location>
        <begin position="18"/>
        <end position="457"/>
    </location>
</feature>
<dbReference type="Pfam" id="PF00840">
    <property type="entry name" value="Glyco_hydro_7"/>
    <property type="match status" value="1"/>
</dbReference>
<dbReference type="SUPFAM" id="SSF49899">
    <property type="entry name" value="Concanavalin A-like lectins/glucanases"/>
    <property type="match status" value="1"/>
</dbReference>
<keyword evidence="3 11" id="KW-0732">Signal</keyword>
<evidence type="ECO:0000256" key="6">
    <source>
        <dbReference type="ARBA" id="ARBA00023277"/>
    </source>
</evidence>
<feature type="region of interest" description="Disordered" evidence="10">
    <location>
        <begin position="410"/>
        <end position="434"/>
    </location>
</feature>
<dbReference type="CDD" id="cd07999">
    <property type="entry name" value="GH7_CBH_EG"/>
    <property type="match status" value="1"/>
</dbReference>
<dbReference type="InterPro" id="IPR013320">
    <property type="entry name" value="ConA-like_dom_sf"/>
</dbReference>
<protein>
    <recommendedName>
        <fullName evidence="9">Glucanase</fullName>
        <ecNumber evidence="9">3.2.1.-</ecNumber>
    </recommendedName>
</protein>
<dbReference type="PANTHER" id="PTHR33753:SF2">
    <property type="entry name" value="GLYCOSIDE HYDROLASE FAMILY 7 PROTEIN"/>
    <property type="match status" value="1"/>
</dbReference>
<evidence type="ECO:0000256" key="7">
    <source>
        <dbReference type="ARBA" id="ARBA00023295"/>
    </source>
</evidence>
<dbReference type="InterPro" id="IPR001722">
    <property type="entry name" value="Glyco_hydro_7"/>
</dbReference>
<evidence type="ECO:0000256" key="5">
    <source>
        <dbReference type="ARBA" id="ARBA00023001"/>
    </source>
</evidence>
<dbReference type="OrthoDB" id="412382at2759"/>
<keyword evidence="6" id="KW-0119">Carbohydrate metabolism</keyword>
<keyword evidence="4 9" id="KW-0378">Hydrolase</keyword>
<dbReference type="FunFam" id="2.70.100.10:FF:000001">
    <property type="entry name" value="Glucanase"/>
    <property type="match status" value="1"/>
</dbReference>
<sequence>MYNKLALLALSLRAVRAQQVGTLTPETHPTLNTQTCTASGCTTVANKVVLDANWRWTHSTSGSTNCYTGNTWDATLCPDDATCAANCALDGADYEGTYGVSASGSSLKINFVTQSAQKNVGARTYLMANDNQYQMFNLLNKEFTFDVDVSKLGCGLNGALYFVAMSADGGKAAYPNNKAGAAYGTGYCDSQCPRDLKFINGQANVDGWTPDSNSANSGTGNHGSCCDEMDIWEANSISQALTPHPCTSTGQTLCQTTACGGTDSNDTRYDSVCDPDGCDFNPFRLGNQSFYGPGKTVNTNSVFTVVTQFITADGTSTGTLSAIRRLYVQNGKVIQQSNTDVSGIDTTNEITSNFCNQEKSAFGDNTGFQTKGGLAKMGKALQNMVLVMSIWDDYAANMLWLDSDYPTTSPASSPGVARGTCATSSGTPADVESSQSSDYVTYSNIKFGTLNSTYKAS</sequence>
<dbReference type="Gene3D" id="2.70.100.10">
    <property type="entry name" value="Glycoside hydrolase, family 7, domain"/>
    <property type="match status" value="1"/>
</dbReference>
<evidence type="ECO:0000256" key="2">
    <source>
        <dbReference type="ARBA" id="ARBA00006044"/>
    </source>
</evidence>
<keyword evidence="13" id="KW-1185">Reference proteome</keyword>
<feature type="compositionally biased region" description="Polar residues" evidence="10">
    <location>
        <begin position="421"/>
        <end position="434"/>
    </location>
</feature>
<dbReference type="GO" id="GO:0016162">
    <property type="term" value="F:cellulose 1,4-beta-cellobiosidase activity"/>
    <property type="evidence" value="ECO:0007669"/>
    <property type="project" value="UniProtKB-EC"/>
</dbReference>
<reference evidence="12" key="1">
    <citation type="journal article" date="2020" name="Stud. Mycol.">
        <title>101 Dothideomycetes genomes: a test case for predicting lifestyles and emergence of pathogens.</title>
        <authorList>
            <person name="Haridas S."/>
            <person name="Albert R."/>
            <person name="Binder M."/>
            <person name="Bloem J."/>
            <person name="Labutti K."/>
            <person name="Salamov A."/>
            <person name="Andreopoulos B."/>
            <person name="Baker S."/>
            <person name="Barry K."/>
            <person name="Bills G."/>
            <person name="Bluhm B."/>
            <person name="Cannon C."/>
            <person name="Castanera R."/>
            <person name="Culley D."/>
            <person name="Daum C."/>
            <person name="Ezra D."/>
            <person name="Gonzalez J."/>
            <person name="Henrissat B."/>
            <person name="Kuo A."/>
            <person name="Liang C."/>
            <person name="Lipzen A."/>
            <person name="Lutzoni F."/>
            <person name="Magnuson J."/>
            <person name="Mondo S."/>
            <person name="Nolan M."/>
            <person name="Ohm R."/>
            <person name="Pangilinan J."/>
            <person name="Park H.-J."/>
            <person name="Ramirez L."/>
            <person name="Alfaro M."/>
            <person name="Sun H."/>
            <person name="Tritt A."/>
            <person name="Yoshinaga Y."/>
            <person name="Zwiers L.-H."/>
            <person name="Turgeon B."/>
            <person name="Goodwin S."/>
            <person name="Spatafora J."/>
            <person name="Crous P."/>
            <person name="Grigoriev I."/>
        </authorList>
    </citation>
    <scope>NUCLEOTIDE SEQUENCE</scope>
    <source>
        <strain evidence="12">Tuck. ex Michener</strain>
    </source>
</reference>
<evidence type="ECO:0000313" key="12">
    <source>
        <dbReference type="EMBL" id="KAF2231641.1"/>
    </source>
</evidence>
<dbReference type="GO" id="GO:0030245">
    <property type="term" value="P:cellulose catabolic process"/>
    <property type="evidence" value="ECO:0007669"/>
    <property type="project" value="UniProtKB-KW"/>
</dbReference>
<comment type="catalytic activity">
    <reaction evidence="1">
        <text>Hydrolysis of (1-&gt;4)-beta-D-glucosidic linkages in cellulose and cellotetraose, releasing cellobiose from the non-reducing ends of the chains.</text>
        <dbReference type="EC" id="3.2.1.91"/>
    </reaction>
</comment>
<dbReference type="Proteomes" id="UP000800092">
    <property type="component" value="Unassembled WGS sequence"/>
</dbReference>
<organism evidence="12 13">
    <name type="scientific">Viridothelium virens</name>
    <name type="common">Speckled blister lichen</name>
    <name type="synonym">Trypethelium virens</name>
    <dbReference type="NCBI Taxonomy" id="1048519"/>
    <lineage>
        <taxon>Eukaryota</taxon>
        <taxon>Fungi</taxon>
        <taxon>Dikarya</taxon>
        <taxon>Ascomycota</taxon>
        <taxon>Pezizomycotina</taxon>
        <taxon>Dothideomycetes</taxon>
        <taxon>Dothideomycetes incertae sedis</taxon>
        <taxon>Trypetheliales</taxon>
        <taxon>Trypetheliaceae</taxon>
        <taxon>Viridothelium</taxon>
    </lineage>
</organism>
<dbReference type="PRINTS" id="PR00734">
    <property type="entry name" value="GLHYDRLASE7"/>
</dbReference>
<gene>
    <name evidence="12" type="ORF">EV356DRAFT_535318</name>
</gene>
<evidence type="ECO:0000256" key="10">
    <source>
        <dbReference type="SAM" id="MobiDB-lite"/>
    </source>
</evidence>
<keyword evidence="5 9" id="KW-0136">Cellulose degradation</keyword>
<evidence type="ECO:0000256" key="4">
    <source>
        <dbReference type="ARBA" id="ARBA00022801"/>
    </source>
</evidence>
<proteinExistence type="inferred from homology"/>
<dbReference type="AlphaFoldDB" id="A0A6A6H189"/>
<dbReference type="EMBL" id="ML991824">
    <property type="protein sequence ID" value="KAF2231641.1"/>
    <property type="molecule type" value="Genomic_DNA"/>
</dbReference>
<evidence type="ECO:0000256" key="3">
    <source>
        <dbReference type="ARBA" id="ARBA00022729"/>
    </source>
</evidence>
<evidence type="ECO:0000256" key="9">
    <source>
        <dbReference type="RuleBase" id="RU361164"/>
    </source>
</evidence>
<evidence type="ECO:0000256" key="11">
    <source>
        <dbReference type="SAM" id="SignalP"/>
    </source>
</evidence>
<dbReference type="PANTHER" id="PTHR33753">
    <property type="entry name" value="1,4-BETA-D-GLUCAN CELLOBIOHYDROLASE B"/>
    <property type="match status" value="1"/>
</dbReference>
<evidence type="ECO:0000313" key="13">
    <source>
        <dbReference type="Proteomes" id="UP000800092"/>
    </source>
</evidence>
<evidence type="ECO:0000256" key="8">
    <source>
        <dbReference type="ARBA" id="ARBA00023326"/>
    </source>
</evidence>
<keyword evidence="8 9" id="KW-0624">Polysaccharide degradation</keyword>
<feature type="signal peptide" evidence="11">
    <location>
        <begin position="1"/>
        <end position="17"/>
    </location>
</feature>